<dbReference type="OrthoDB" id="6281466at2759"/>
<evidence type="ECO:0000313" key="1">
    <source>
        <dbReference type="EMBL" id="VEL29823.1"/>
    </source>
</evidence>
<dbReference type="EMBL" id="CAAALY010106541">
    <property type="protein sequence ID" value="VEL29823.1"/>
    <property type="molecule type" value="Genomic_DNA"/>
</dbReference>
<comment type="caution">
    <text evidence="1">The sequence shown here is derived from an EMBL/GenBank/DDBJ whole genome shotgun (WGS) entry which is preliminary data.</text>
</comment>
<gene>
    <name evidence="1" type="ORF">PXEA_LOCUS23263</name>
</gene>
<accession>A0A448X745</accession>
<evidence type="ECO:0008006" key="3">
    <source>
        <dbReference type="Google" id="ProtNLM"/>
    </source>
</evidence>
<dbReference type="InterPro" id="IPR027417">
    <property type="entry name" value="P-loop_NTPase"/>
</dbReference>
<name>A0A448X745_9PLAT</name>
<proteinExistence type="predicted"/>
<keyword evidence="2" id="KW-1185">Reference proteome</keyword>
<dbReference type="Proteomes" id="UP000784294">
    <property type="component" value="Unassembled WGS sequence"/>
</dbReference>
<dbReference type="AlphaFoldDB" id="A0A448X745"/>
<sequence length="78" mass="8895">MKIGFLARDANIYETKDLVLYEEIALIPGFQRPVVCLVGARGVGRRTLRSMLIKSNPERYAPAIPRKLIRCRFVKFTG</sequence>
<protein>
    <recommendedName>
        <fullName evidence="3">Guanylate kinase-like domain-containing protein</fullName>
    </recommendedName>
</protein>
<dbReference type="Gene3D" id="3.40.50.300">
    <property type="entry name" value="P-loop containing nucleotide triphosphate hydrolases"/>
    <property type="match status" value="1"/>
</dbReference>
<evidence type="ECO:0000313" key="2">
    <source>
        <dbReference type="Proteomes" id="UP000784294"/>
    </source>
</evidence>
<reference evidence="1" key="1">
    <citation type="submission" date="2018-11" db="EMBL/GenBank/DDBJ databases">
        <authorList>
            <consortium name="Pathogen Informatics"/>
        </authorList>
    </citation>
    <scope>NUCLEOTIDE SEQUENCE</scope>
</reference>
<organism evidence="1 2">
    <name type="scientific">Protopolystoma xenopodis</name>
    <dbReference type="NCBI Taxonomy" id="117903"/>
    <lineage>
        <taxon>Eukaryota</taxon>
        <taxon>Metazoa</taxon>
        <taxon>Spiralia</taxon>
        <taxon>Lophotrochozoa</taxon>
        <taxon>Platyhelminthes</taxon>
        <taxon>Monogenea</taxon>
        <taxon>Polyopisthocotylea</taxon>
        <taxon>Polystomatidea</taxon>
        <taxon>Polystomatidae</taxon>
        <taxon>Protopolystoma</taxon>
    </lineage>
</organism>